<gene>
    <name evidence="2" type="ORF">HD598_000127</name>
</gene>
<feature type="domain" description="Spore protein YkvP/CgeB glycosyl transferase-like" evidence="1">
    <location>
        <begin position="190"/>
        <end position="338"/>
    </location>
</feature>
<accession>A0A7W8TRA8</accession>
<dbReference type="AlphaFoldDB" id="A0A7W8TRA8"/>
<organism evidence="2 3">
    <name type="scientific">Neomicrococcus aestuarii</name>
    <dbReference type="NCBI Taxonomy" id="556325"/>
    <lineage>
        <taxon>Bacteria</taxon>
        <taxon>Bacillati</taxon>
        <taxon>Actinomycetota</taxon>
        <taxon>Actinomycetes</taxon>
        <taxon>Micrococcales</taxon>
        <taxon>Micrococcaceae</taxon>
        <taxon>Neomicrococcus</taxon>
    </lineage>
</organism>
<dbReference type="EMBL" id="JACHDR010000001">
    <property type="protein sequence ID" value="MBB5511440.1"/>
    <property type="molecule type" value="Genomic_DNA"/>
</dbReference>
<dbReference type="SUPFAM" id="SSF53756">
    <property type="entry name" value="UDP-Glycosyltransferase/glycogen phosphorylase"/>
    <property type="match status" value="1"/>
</dbReference>
<evidence type="ECO:0000259" key="1">
    <source>
        <dbReference type="Pfam" id="PF13524"/>
    </source>
</evidence>
<dbReference type="InterPro" id="IPR055259">
    <property type="entry name" value="YkvP/CgeB_Glyco_trans-like"/>
</dbReference>
<name>A0A7W8TRA8_9MICC</name>
<sequence>MATRAIAEHKGTLLLVTPTFHGYYRSIANALEQRGYSVVSHRYDAFDSLQAKLRNKLLHELPAKVGMDHLSKAEDWSTRRALQALKDVNPDFLVIIKGDALGDDFWTEVEKRQLPRILWLYDDLKRHSYSIDFLKNIGPVISYSKDETNQLTALGVNASYLPNAFDPNLAEPPTQRRQEIVFVGARYDNRQLLLETLRDSGVPVRAYGRQWSHLAIDKLRTWELSRPQIPAERDIPLADAYQVQAIAAAAINVHGLQAGLAMRTFEVPGMGGLQLVDRPDVDRFYDIGTEVLLFQSAEELVELSRRALKDQKWAEGIRAAGRKRTLAEHTFVHRIEDLDRRWE</sequence>
<proteinExistence type="predicted"/>
<evidence type="ECO:0000313" key="2">
    <source>
        <dbReference type="EMBL" id="MBB5511440.1"/>
    </source>
</evidence>
<reference evidence="2 3" key="1">
    <citation type="submission" date="2020-08" db="EMBL/GenBank/DDBJ databases">
        <title>Sequencing the genomes of 1000 actinobacteria strains.</title>
        <authorList>
            <person name="Klenk H.-P."/>
        </authorList>
    </citation>
    <scope>NUCLEOTIDE SEQUENCE [LARGE SCALE GENOMIC DNA]</scope>
    <source>
        <strain evidence="2 3">DSM 105783</strain>
    </source>
</reference>
<comment type="caution">
    <text evidence="2">The sequence shown here is derived from an EMBL/GenBank/DDBJ whole genome shotgun (WGS) entry which is preliminary data.</text>
</comment>
<dbReference type="Proteomes" id="UP000580797">
    <property type="component" value="Unassembled WGS sequence"/>
</dbReference>
<dbReference type="Pfam" id="PF13524">
    <property type="entry name" value="Glyco_trans_1_2"/>
    <property type="match status" value="1"/>
</dbReference>
<dbReference type="RefSeq" id="WP_183662962.1">
    <property type="nucleotide sequence ID" value="NZ_BAAARH010000009.1"/>
</dbReference>
<evidence type="ECO:0000313" key="3">
    <source>
        <dbReference type="Proteomes" id="UP000580797"/>
    </source>
</evidence>
<protein>
    <submittedName>
        <fullName evidence="2">Spore maturation protein CgeB</fullName>
    </submittedName>
</protein>